<feature type="non-terminal residue" evidence="1">
    <location>
        <position position="1"/>
    </location>
</feature>
<dbReference type="Proteomes" id="UP000790377">
    <property type="component" value="Unassembled WGS sequence"/>
</dbReference>
<dbReference type="EMBL" id="MU269463">
    <property type="protein sequence ID" value="KAH7902850.1"/>
    <property type="molecule type" value="Genomic_DNA"/>
</dbReference>
<keyword evidence="2" id="KW-1185">Reference proteome</keyword>
<reference evidence="1" key="1">
    <citation type="journal article" date="2021" name="New Phytol.">
        <title>Evolutionary innovations through gain and loss of genes in the ectomycorrhizal Boletales.</title>
        <authorList>
            <person name="Wu G."/>
            <person name="Miyauchi S."/>
            <person name="Morin E."/>
            <person name="Kuo A."/>
            <person name="Drula E."/>
            <person name="Varga T."/>
            <person name="Kohler A."/>
            <person name="Feng B."/>
            <person name="Cao Y."/>
            <person name="Lipzen A."/>
            <person name="Daum C."/>
            <person name="Hundley H."/>
            <person name="Pangilinan J."/>
            <person name="Johnson J."/>
            <person name="Barry K."/>
            <person name="LaButti K."/>
            <person name="Ng V."/>
            <person name="Ahrendt S."/>
            <person name="Min B."/>
            <person name="Choi I.G."/>
            <person name="Park H."/>
            <person name="Plett J.M."/>
            <person name="Magnuson J."/>
            <person name="Spatafora J.W."/>
            <person name="Nagy L.G."/>
            <person name="Henrissat B."/>
            <person name="Grigoriev I.V."/>
            <person name="Yang Z.L."/>
            <person name="Xu J."/>
            <person name="Martin F.M."/>
        </authorList>
    </citation>
    <scope>NUCLEOTIDE SEQUENCE</scope>
    <source>
        <strain evidence="1">ATCC 28755</strain>
    </source>
</reference>
<feature type="non-terminal residue" evidence="1">
    <location>
        <position position="102"/>
    </location>
</feature>
<protein>
    <submittedName>
        <fullName evidence="1">Uncharacterized protein</fullName>
    </submittedName>
</protein>
<accession>A0ACB7ZP36</accession>
<evidence type="ECO:0000313" key="1">
    <source>
        <dbReference type="EMBL" id="KAH7902850.1"/>
    </source>
</evidence>
<gene>
    <name evidence="1" type="ORF">BJ138DRAFT_980743</name>
</gene>
<organism evidence="1 2">
    <name type="scientific">Hygrophoropsis aurantiaca</name>
    <dbReference type="NCBI Taxonomy" id="72124"/>
    <lineage>
        <taxon>Eukaryota</taxon>
        <taxon>Fungi</taxon>
        <taxon>Dikarya</taxon>
        <taxon>Basidiomycota</taxon>
        <taxon>Agaricomycotina</taxon>
        <taxon>Agaricomycetes</taxon>
        <taxon>Agaricomycetidae</taxon>
        <taxon>Boletales</taxon>
        <taxon>Coniophorineae</taxon>
        <taxon>Hygrophoropsidaceae</taxon>
        <taxon>Hygrophoropsis</taxon>
    </lineage>
</organism>
<proteinExistence type="predicted"/>
<sequence>LFSSQEHPQFLTHLNYVRPAPLIPVLLAERVPRLDKTPEEDEQWYRLMLLLFKPWRNFDDLLGTASSWKEAFSEFHFSADSKRLMHNMNIENECRDARDHAR</sequence>
<evidence type="ECO:0000313" key="2">
    <source>
        <dbReference type="Proteomes" id="UP000790377"/>
    </source>
</evidence>
<comment type="caution">
    <text evidence="1">The sequence shown here is derived from an EMBL/GenBank/DDBJ whole genome shotgun (WGS) entry which is preliminary data.</text>
</comment>
<name>A0ACB7ZP36_9AGAM</name>